<dbReference type="PANTHER" id="PTHR32182:SF22">
    <property type="entry name" value="ATP-DEPENDENT ENDONUCLEASE, OLD FAMILY-RELATED"/>
    <property type="match status" value="1"/>
</dbReference>
<gene>
    <name evidence="2" type="ORF">FSB73_18980</name>
</gene>
<dbReference type="PANTHER" id="PTHR32182">
    <property type="entry name" value="DNA REPLICATION AND REPAIR PROTEIN RECF"/>
    <property type="match status" value="1"/>
</dbReference>
<reference evidence="2 3" key="1">
    <citation type="journal article" date="2017" name="Int. J. Syst. Evol. Microbiol.">
        <title>Arachidicoccus ginsenosidivorans sp. nov., with ginsenoside-converting activity isolated from ginseng cultivating soil.</title>
        <authorList>
            <person name="Siddiqi M.Z."/>
            <person name="Aslam Z."/>
            <person name="Im W.T."/>
        </authorList>
    </citation>
    <scope>NUCLEOTIDE SEQUENCE [LARGE SCALE GENOMIC DNA]</scope>
    <source>
        <strain evidence="2 3">Gsoil 809</strain>
    </source>
</reference>
<feature type="domain" description="ATPase AAA-type core" evidence="1">
    <location>
        <begin position="23"/>
        <end position="313"/>
    </location>
</feature>
<dbReference type="InterPro" id="IPR014555">
    <property type="entry name" value="RecF-like"/>
</dbReference>
<dbReference type="GO" id="GO:0000731">
    <property type="term" value="P:DNA synthesis involved in DNA repair"/>
    <property type="evidence" value="ECO:0007669"/>
    <property type="project" value="TreeGrafter"/>
</dbReference>
<dbReference type="GO" id="GO:0016887">
    <property type="term" value="F:ATP hydrolysis activity"/>
    <property type="evidence" value="ECO:0007669"/>
    <property type="project" value="InterPro"/>
</dbReference>
<evidence type="ECO:0000259" key="1">
    <source>
        <dbReference type="Pfam" id="PF13304"/>
    </source>
</evidence>
<dbReference type="RefSeq" id="WP_146785806.1">
    <property type="nucleotide sequence ID" value="NZ_CP042434.1"/>
</dbReference>
<dbReference type="Proteomes" id="UP000321291">
    <property type="component" value="Chromosome"/>
</dbReference>
<dbReference type="InterPro" id="IPR027417">
    <property type="entry name" value="P-loop_NTPase"/>
</dbReference>
<dbReference type="Pfam" id="PF13304">
    <property type="entry name" value="AAA_21"/>
    <property type="match status" value="1"/>
</dbReference>
<dbReference type="KEGG" id="agi:FSB73_18980"/>
<proteinExistence type="predicted"/>
<protein>
    <submittedName>
        <fullName evidence="2">AAA family ATPase</fullName>
    </submittedName>
</protein>
<dbReference type="PIRSF" id="PIRSF029347">
    <property type="entry name" value="RecF"/>
    <property type="match status" value="1"/>
</dbReference>
<evidence type="ECO:0000313" key="3">
    <source>
        <dbReference type="Proteomes" id="UP000321291"/>
    </source>
</evidence>
<organism evidence="2 3">
    <name type="scientific">Arachidicoccus ginsenosidivorans</name>
    <dbReference type="NCBI Taxonomy" id="496057"/>
    <lineage>
        <taxon>Bacteria</taxon>
        <taxon>Pseudomonadati</taxon>
        <taxon>Bacteroidota</taxon>
        <taxon>Chitinophagia</taxon>
        <taxon>Chitinophagales</taxon>
        <taxon>Chitinophagaceae</taxon>
        <taxon>Arachidicoccus</taxon>
    </lineage>
</organism>
<dbReference type="Gene3D" id="3.40.50.300">
    <property type="entry name" value="P-loop containing nucleotide triphosphate hydrolases"/>
    <property type="match status" value="1"/>
</dbReference>
<name>A0A5B8VQB0_9BACT</name>
<dbReference type="SUPFAM" id="SSF52540">
    <property type="entry name" value="P-loop containing nucleoside triphosphate hydrolases"/>
    <property type="match status" value="1"/>
</dbReference>
<dbReference type="OrthoDB" id="747555at2"/>
<evidence type="ECO:0000313" key="2">
    <source>
        <dbReference type="EMBL" id="QEC73433.1"/>
    </source>
</evidence>
<dbReference type="GO" id="GO:0005524">
    <property type="term" value="F:ATP binding"/>
    <property type="evidence" value="ECO:0007669"/>
    <property type="project" value="InterPro"/>
</dbReference>
<keyword evidence="3" id="KW-1185">Reference proteome</keyword>
<dbReference type="EMBL" id="CP042434">
    <property type="protein sequence ID" value="QEC73433.1"/>
    <property type="molecule type" value="Genomic_DNA"/>
</dbReference>
<accession>A0A5B8VQB0</accession>
<dbReference type="AlphaFoldDB" id="A0A5B8VQB0"/>
<sequence length="363" mass="41716">MISSIEIKGFKSIRNQIVPLKQLNVLIGGNGVGKSNFISVFSLVRNLYEGSLQNYVIKKGGSNSFLYGGNKITNEIFIKFIFSNQIDEVINSFFVTLESGANKLFIKKLSTGFKGLNGHWHEKDFEQNIEESAFSKIKESQAYYVNNLLKEFEVYHFHDTSDNSPMKRFSSINDNRFLKKDGSNLAAFLYYLKLKHPKHFLRIERTICSIAPFFDKFILEPNRLNPENIQLEWLEKGNYESFFNANNLSDGTLRFICLTTLLLQPTPPKIIIIDEPELGLHPLAINILSELFKKKSQEGIQVIISTQSITLLNNFEPEDTIVADRKENSTIFNRLNKNELEAWTEQYSMGELWEKNIIGGQPF</sequence>
<dbReference type="GO" id="GO:0006302">
    <property type="term" value="P:double-strand break repair"/>
    <property type="evidence" value="ECO:0007669"/>
    <property type="project" value="TreeGrafter"/>
</dbReference>
<dbReference type="CDD" id="cd00267">
    <property type="entry name" value="ABC_ATPase"/>
    <property type="match status" value="1"/>
</dbReference>
<dbReference type="InterPro" id="IPR003959">
    <property type="entry name" value="ATPase_AAA_core"/>
</dbReference>